<accession>A0A1W2D453</accession>
<dbReference type="PANTHER" id="PTHR48079">
    <property type="entry name" value="PROTEIN YEEZ"/>
    <property type="match status" value="1"/>
</dbReference>
<name>A0A1W2D453_9MICO</name>
<dbReference type="Gene3D" id="3.40.50.720">
    <property type="entry name" value="NAD(P)-binding Rossmann-like Domain"/>
    <property type="match status" value="1"/>
</dbReference>
<sequence>MTTDRPDSSPLRAVLLGCGDLGTRVGTALHAKGVDVTGVRRTVTALPPHIRGVSADLAAGPVPDLPADLLVITMTPDRRDPGGYRTTYVDAVRHGLEAVLRAGTPRRAVLVSSTSVYEGLEGDLDETTDVAPQSDRPRILLESEALFHEALPHGTVLRLSGLYGRPGGRLVQRVRDGENHDPGRWTNRIHREDAATAITHLLTMPEMPAELYVGTDDEPASAGDVRGFVADELGIARPAPTGVQTPTGRRMRNARLRAAGVELRYPTYREGYREMLRAEG</sequence>
<protein>
    <submittedName>
        <fullName evidence="1">Nucleoside-diphosphate-sugar epimerase</fullName>
    </submittedName>
</protein>
<dbReference type="InterPro" id="IPR051783">
    <property type="entry name" value="NAD(P)-dependent_oxidoreduct"/>
</dbReference>
<gene>
    <name evidence="1" type="ORF">SAMN06296429_1144</name>
</gene>
<organism evidence="1 2">
    <name type="scientific">Janibacter indicus</name>
    <dbReference type="NCBI Taxonomy" id="857417"/>
    <lineage>
        <taxon>Bacteria</taxon>
        <taxon>Bacillati</taxon>
        <taxon>Actinomycetota</taxon>
        <taxon>Actinomycetes</taxon>
        <taxon>Micrococcales</taxon>
        <taxon>Intrasporangiaceae</taxon>
        <taxon>Janibacter</taxon>
    </lineage>
</organism>
<dbReference type="RefSeq" id="WP_143445622.1">
    <property type="nucleotide sequence ID" value="NZ_FWXN01000014.1"/>
</dbReference>
<dbReference type="OrthoDB" id="9808276at2"/>
<dbReference type="InterPro" id="IPR036291">
    <property type="entry name" value="NAD(P)-bd_dom_sf"/>
</dbReference>
<dbReference type="EMBL" id="FWXN01000014">
    <property type="protein sequence ID" value="SMC92211.1"/>
    <property type="molecule type" value="Genomic_DNA"/>
</dbReference>
<evidence type="ECO:0000313" key="2">
    <source>
        <dbReference type="Proteomes" id="UP000192634"/>
    </source>
</evidence>
<dbReference type="PANTHER" id="PTHR48079:SF6">
    <property type="entry name" value="NAD(P)-BINDING DOMAIN-CONTAINING PROTEIN-RELATED"/>
    <property type="match status" value="1"/>
</dbReference>
<reference evidence="1 2" key="1">
    <citation type="submission" date="2017-04" db="EMBL/GenBank/DDBJ databases">
        <authorList>
            <person name="Afonso C.L."/>
            <person name="Miller P.J."/>
            <person name="Scott M.A."/>
            <person name="Spackman E."/>
            <person name="Goraichik I."/>
            <person name="Dimitrov K.M."/>
            <person name="Suarez D.L."/>
            <person name="Swayne D.E."/>
        </authorList>
    </citation>
    <scope>NUCLEOTIDE SEQUENCE [LARGE SCALE GENOMIC DNA]</scope>
    <source>
        <strain evidence="1 2">CGMCC 1.12511</strain>
    </source>
</reference>
<dbReference type="AlphaFoldDB" id="A0A1W2D453"/>
<dbReference type="SUPFAM" id="SSF51735">
    <property type="entry name" value="NAD(P)-binding Rossmann-fold domains"/>
    <property type="match status" value="1"/>
</dbReference>
<dbReference type="GO" id="GO:0004029">
    <property type="term" value="F:aldehyde dehydrogenase (NAD+) activity"/>
    <property type="evidence" value="ECO:0007669"/>
    <property type="project" value="TreeGrafter"/>
</dbReference>
<dbReference type="Proteomes" id="UP000192634">
    <property type="component" value="Unassembled WGS sequence"/>
</dbReference>
<evidence type="ECO:0000313" key="1">
    <source>
        <dbReference type="EMBL" id="SMC92211.1"/>
    </source>
</evidence>
<proteinExistence type="predicted"/>
<dbReference type="GO" id="GO:0005737">
    <property type="term" value="C:cytoplasm"/>
    <property type="evidence" value="ECO:0007669"/>
    <property type="project" value="TreeGrafter"/>
</dbReference>